<protein>
    <submittedName>
        <fullName evidence="1">Uncharacterized protein</fullName>
    </submittedName>
</protein>
<reference evidence="1" key="1">
    <citation type="journal article" date="2023" name="Mol. Phylogenet. Evol.">
        <title>Genome-scale phylogeny and comparative genomics of the fungal order Sordariales.</title>
        <authorList>
            <person name="Hensen N."/>
            <person name="Bonometti L."/>
            <person name="Westerberg I."/>
            <person name="Brannstrom I.O."/>
            <person name="Guillou S."/>
            <person name="Cros-Aarteil S."/>
            <person name="Calhoun S."/>
            <person name="Haridas S."/>
            <person name="Kuo A."/>
            <person name="Mondo S."/>
            <person name="Pangilinan J."/>
            <person name="Riley R."/>
            <person name="LaButti K."/>
            <person name="Andreopoulos B."/>
            <person name="Lipzen A."/>
            <person name="Chen C."/>
            <person name="Yan M."/>
            <person name="Daum C."/>
            <person name="Ng V."/>
            <person name="Clum A."/>
            <person name="Steindorff A."/>
            <person name="Ohm R.A."/>
            <person name="Martin F."/>
            <person name="Silar P."/>
            <person name="Natvig D.O."/>
            <person name="Lalanne C."/>
            <person name="Gautier V."/>
            <person name="Ament-Velasquez S.L."/>
            <person name="Kruys A."/>
            <person name="Hutchinson M.I."/>
            <person name="Powell A.J."/>
            <person name="Barry K."/>
            <person name="Miller A.N."/>
            <person name="Grigoriev I.V."/>
            <person name="Debuchy R."/>
            <person name="Gladieux P."/>
            <person name="Hiltunen Thoren M."/>
            <person name="Johannesson H."/>
        </authorList>
    </citation>
    <scope>NUCLEOTIDE SEQUENCE</scope>
    <source>
        <strain evidence="1">CBS 990.96</strain>
    </source>
</reference>
<dbReference type="Proteomes" id="UP001301958">
    <property type="component" value="Unassembled WGS sequence"/>
</dbReference>
<accession>A0AAN7BMA5</accession>
<name>A0AAN7BMA5_9PEZI</name>
<evidence type="ECO:0000313" key="2">
    <source>
        <dbReference type="Proteomes" id="UP001301958"/>
    </source>
</evidence>
<dbReference type="AlphaFoldDB" id="A0AAN7BMA5"/>
<reference evidence="1" key="2">
    <citation type="submission" date="2023-05" db="EMBL/GenBank/DDBJ databases">
        <authorList>
            <consortium name="Lawrence Berkeley National Laboratory"/>
            <person name="Steindorff A."/>
            <person name="Hensen N."/>
            <person name="Bonometti L."/>
            <person name="Westerberg I."/>
            <person name="Brannstrom I.O."/>
            <person name="Guillou S."/>
            <person name="Cros-Aarteil S."/>
            <person name="Calhoun S."/>
            <person name="Haridas S."/>
            <person name="Kuo A."/>
            <person name="Mondo S."/>
            <person name="Pangilinan J."/>
            <person name="Riley R."/>
            <person name="Labutti K."/>
            <person name="Andreopoulos B."/>
            <person name="Lipzen A."/>
            <person name="Chen C."/>
            <person name="Yanf M."/>
            <person name="Daum C."/>
            <person name="Ng V."/>
            <person name="Clum A."/>
            <person name="Ohm R."/>
            <person name="Martin F."/>
            <person name="Silar P."/>
            <person name="Natvig D."/>
            <person name="Lalanne C."/>
            <person name="Gautier V."/>
            <person name="Ament-Velasquez S.L."/>
            <person name="Kruys A."/>
            <person name="Hutchinson M.I."/>
            <person name="Powell A.J."/>
            <person name="Barry K."/>
            <person name="Miller A.N."/>
            <person name="Grigoriev I.V."/>
            <person name="Debuchy R."/>
            <person name="Gladieux P."/>
            <person name="Thoren M.H."/>
            <person name="Johannesson H."/>
        </authorList>
    </citation>
    <scope>NUCLEOTIDE SEQUENCE</scope>
    <source>
        <strain evidence="1">CBS 990.96</strain>
    </source>
</reference>
<gene>
    <name evidence="1" type="ORF">QBC38DRAFT_546395</name>
</gene>
<comment type="caution">
    <text evidence="1">The sequence shown here is derived from an EMBL/GenBank/DDBJ whole genome shotgun (WGS) entry which is preliminary data.</text>
</comment>
<sequence>MSFSPLLNVPAEIIHNICEKIINSPECIQADETGNITPPGCPIKKAPWWNTIPLYPALINLRLTCTSLAALVEPFMYRQLSIQFSQFHDPSINAETFKLLNRKPEIASRIKSLAVDTWLIKGSAIDGGYLFQEAIEKNCSLPPSINRNNSTENEEAADNLEWGKRLELLSIDLAMIYASKIEEFVLYYNLDAEPYKLGDWFPCGYEMDCLKHVQIRVGEVGDLSGAEV</sequence>
<evidence type="ECO:0000313" key="1">
    <source>
        <dbReference type="EMBL" id="KAK4225959.1"/>
    </source>
</evidence>
<proteinExistence type="predicted"/>
<keyword evidence="2" id="KW-1185">Reference proteome</keyword>
<dbReference type="EMBL" id="MU865356">
    <property type="protein sequence ID" value="KAK4225959.1"/>
    <property type="molecule type" value="Genomic_DNA"/>
</dbReference>
<organism evidence="1 2">
    <name type="scientific">Podospora fimiseda</name>
    <dbReference type="NCBI Taxonomy" id="252190"/>
    <lineage>
        <taxon>Eukaryota</taxon>
        <taxon>Fungi</taxon>
        <taxon>Dikarya</taxon>
        <taxon>Ascomycota</taxon>
        <taxon>Pezizomycotina</taxon>
        <taxon>Sordariomycetes</taxon>
        <taxon>Sordariomycetidae</taxon>
        <taxon>Sordariales</taxon>
        <taxon>Podosporaceae</taxon>
        <taxon>Podospora</taxon>
    </lineage>
</organism>